<proteinExistence type="inferred from homology"/>
<dbReference type="NCBIfam" id="NF045485">
    <property type="entry name" value="FPPsyn"/>
    <property type="match status" value="1"/>
</dbReference>
<dbReference type="InterPro" id="IPR008949">
    <property type="entry name" value="Isoprenoid_synthase_dom_sf"/>
</dbReference>
<dbReference type="CDD" id="cd00685">
    <property type="entry name" value="Trans_IPPS_HT"/>
    <property type="match status" value="1"/>
</dbReference>
<dbReference type="InterPro" id="IPR053378">
    <property type="entry name" value="Prenyl_diphosphate_synthase"/>
</dbReference>
<dbReference type="GO" id="GO:0008654">
    <property type="term" value="P:phospholipid biosynthetic process"/>
    <property type="evidence" value="ECO:0007669"/>
    <property type="project" value="UniProtKB-ARBA"/>
</dbReference>
<evidence type="ECO:0000256" key="7">
    <source>
        <dbReference type="RuleBase" id="RU004466"/>
    </source>
</evidence>
<reference evidence="8 9" key="1">
    <citation type="journal article" date="2011" name="Front. Microbiol.">
        <title>Genomic signatures of strain selection and enhancement in Bacillus atrophaeus var. globigii, a historical biowarfare simulant.</title>
        <authorList>
            <person name="Gibbons H.S."/>
            <person name="Broomall S.M."/>
            <person name="McNew L.A."/>
            <person name="Daligault H."/>
            <person name="Chapman C."/>
            <person name="Bruce D."/>
            <person name="Karavis M."/>
            <person name="Krepps M."/>
            <person name="McGregor P.A."/>
            <person name="Hong C."/>
            <person name="Park K.H."/>
            <person name="Akmal A."/>
            <person name="Feldman A."/>
            <person name="Lin J.S."/>
            <person name="Chang W.E."/>
            <person name="Higgs B.W."/>
            <person name="Demirev P."/>
            <person name="Lindquist J."/>
            <person name="Liem A."/>
            <person name="Fochler E."/>
            <person name="Read T.D."/>
            <person name="Tapia R."/>
            <person name="Johnson S."/>
            <person name="Bishop-Lilly K.A."/>
            <person name="Detter C."/>
            <person name="Han C."/>
            <person name="Sozhamannan S."/>
            <person name="Rosenzweig C.N."/>
            <person name="Skowronski E.W."/>
        </authorList>
    </citation>
    <scope>NUCLEOTIDE SEQUENCE [LARGE SCALE GENOMIC DNA]</scope>
    <source>
        <strain evidence="8 9">TPS4-2</strain>
    </source>
</reference>
<dbReference type="SFLD" id="SFLDG01017">
    <property type="entry name" value="Polyprenyl_Transferase_Like"/>
    <property type="match status" value="1"/>
</dbReference>
<sequence length="295" mass="32021">MSINALTADVREQVDAFLKQQLARHSINETLRRAMEHGVLLGGKRVRPYLLMTIAEICRGDKQAALTAAGAIELIHAYSLIHDDLPAMDNDELRRGQPTCHIAFDEATAILAGDSLQTLAFELLSESPLGGLKAERQLSMVNALARASGSAGMCAGQAIDLQATGQQVSEHELEHMHRHKTGALIEAAATIGVLCGEEEALKWQPHFEEFATHLGLAFQVQDDILDVIGNTELLGKPQGSDTAADKSTYVQLLGVEGAQKYLSSLHEKALLSLADIPYNTAKLEQFSDVLLKRDH</sequence>
<dbReference type="Gene3D" id="1.10.600.10">
    <property type="entry name" value="Farnesyl Diphosphate Synthase"/>
    <property type="match status" value="1"/>
</dbReference>
<dbReference type="GO" id="GO:0016114">
    <property type="term" value="P:terpenoid biosynthetic process"/>
    <property type="evidence" value="ECO:0007669"/>
    <property type="project" value="UniProtKB-ARBA"/>
</dbReference>
<evidence type="ECO:0000256" key="3">
    <source>
        <dbReference type="ARBA" id="ARBA00022679"/>
    </source>
</evidence>
<dbReference type="PANTHER" id="PTHR43281:SF1">
    <property type="entry name" value="FARNESYL DIPHOSPHATE SYNTHASE"/>
    <property type="match status" value="1"/>
</dbReference>
<dbReference type="InterPro" id="IPR033749">
    <property type="entry name" value="Polyprenyl_synt_CS"/>
</dbReference>
<organism evidence="8 9">
    <name type="scientific">Idiomarina piscisalsi</name>
    <dbReference type="NCBI Taxonomy" id="1096243"/>
    <lineage>
        <taxon>Bacteria</taxon>
        <taxon>Pseudomonadati</taxon>
        <taxon>Pseudomonadota</taxon>
        <taxon>Gammaproteobacteria</taxon>
        <taxon>Alteromonadales</taxon>
        <taxon>Idiomarinaceae</taxon>
        <taxon>Idiomarina</taxon>
    </lineage>
</organism>
<dbReference type="SUPFAM" id="SSF48576">
    <property type="entry name" value="Terpenoid synthases"/>
    <property type="match status" value="1"/>
</dbReference>
<evidence type="ECO:0000256" key="5">
    <source>
        <dbReference type="ARBA" id="ARBA00022842"/>
    </source>
</evidence>
<dbReference type="SFLD" id="SFLDS00005">
    <property type="entry name" value="Isoprenoid_Synthase_Type_I"/>
    <property type="match status" value="1"/>
</dbReference>
<comment type="cofactor">
    <cofactor evidence="1">
        <name>Mg(2+)</name>
        <dbReference type="ChEBI" id="CHEBI:18420"/>
    </cofactor>
</comment>
<keyword evidence="4" id="KW-0479">Metal-binding</keyword>
<dbReference type="InterPro" id="IPR000092">
    <property type="entry name" value="Polyprenyl_synt"/>
</dbReference>
<evidence type="ECO:0000256" key="1">
    <source>
        <dbReference type="ARBA" id="ARBA00001946"/>
    </source>
</evidence>
<dbReference type="GO" id="GO:0005737">
    <property type="term" value="C:cytoplasm"/>
    <property type="evidence" value="ECO:0007669"/>
    <property type="project" value="UniProtKB-ARBA"/>
</dbReference>
<dbReference type="GO" id="GO:0004659">
    <property type="term" value="F:prenyltransferase activity"/>
    <property type="evidence" value="ECO:0007669"/>
    <property type="project" value="InterPro"/>
</dbReference>
<comment type="similarity">
    <text evidence="2 7">Belongs to the FPP/GGPP synthase family.</text>
</comment>
<dbReference type="PROSITE" id="PS00723">
    <property type="entry name" value="POLYPRENYL_SYNTHASE_1"/>
    <property type="match status" value="1"/>
</dbReference>
<evidence type="ECO:0000256" key="4">
    <source>
        <dbReference type="ARBA" id="ARBA00022723"/>
    </source>
</evidence>
<protein>
    <submittedName>
        <fullName evidence="8">Geranyl transferase</fullName>
    </submittedName>
</protein>
<evidence type="ECO:0000256" key="6">
    <source>
        <dbReference type="ARBA" id="ARBA00023229"/>
    </source>
</evidence>
<dbReference type="Proteomes" id="UP000288361">
    <property type="component" value="Unassembled WGS sequence"/>
</dbReference>
<evidence type="ECO:0000256" key="2">
    <source>
        <dbReference type="ARBA" id="ARBA00006706"/>
    </source>
</evidence>
<evidence type="ECO:0000313" key="8">
    <source>
        <dbReference type="EMBL" id="RUO64230.1"/>
    </source>
</evidence>
<keyword evidence="5" id="KW-0460">Magnesium</keyword>
<dbReference type="EMBL" id="PIQA01000006">
    <property type="protein sequence ID" value="RUO64230.1"/>
    <property type="molecule type" value="Genomic_DNA"/>
</dbReference>
<evidence type="ECO:0000313" key="9">
    <source>
        <dbReference type="Proteomes" id="UP000288361"/>
    </source>
</evidence>
<accession>A0A432YRG9</accession>
<dbReference type="FunFam" id="1.10.600.10:FF:000001">
    <property type="entry name" value="Geranylgeranyl diphosphate synthase"/>
    <property type="match status" value="1"/>
</dbReference>
<dbReference type="PANTHER" id="PTHR43281">
    <property type="entry name" value="FARNESYL DIPHOSPHATE SYNTHASE"/>
    <property type="match status" value="1"/>
</dbReference>
<dbReference type="AlphaFoldDB" id="A0A432YRG9"/>
<dbReference type="GO" id="GO:0046872">
    <property type="term" value="F:metal ion binding"/>
    <property type="evidence" value="ECO:0007669"/>
    <property type="project" value="UniProtKB-KW"/>
</dbReference>
<name>A0A432YRG9_9GAMM</name>
<gene>
    <name evidence="8" type="ORF">CWI73_08710</name>
</gene>
<dbReference type="PROSITE" id="PS00444">
    <property type="entry name" value="POLYPRENYL_SYNTHASE_2"/>
    <property type="match status" value="1"/>
</dbReference>
<dbReference type="RefSeq" id="WP_126752414.1">
    <property type="nucleotide sequence ID" value="NZ_JBHUMT010000015.1"/>
</dbReference>
<comment type="caution">
    <text evidence="8">The sequence shown here is derived from an EMBL/GenBank/DDBJ whole genome shotgun (WGS) entry which is preliminary data.</text>
</comment>
<keyword evidence="3 7" id="KW-0808">Transferase</keyword>
<keyword evidence="6" id="KW-0414">Isoprene biosynthesis</keyword>
<dbReference type="Pfam" id="PF00348">
    <property type="entry name" value="polyprenyl_synt"/>
    <property type="match status" value="1"/>
</dbReference>